<dbReference type="InterPro" id="IPR029063">
    <property type="entry name" value="SAM-dependent_MTases_sf"/>
</dbReference>
<gene>
    <name evidence="5" type="ORF">GCM10022235_58870</name>
</gene>
<dbReference type="InterPro" id="IPR013216">
    <property type="entry name" value="Methyltransf_11"/>
</dbReference>
<feature type="domain" description="Methyltransferase type 11" evidence="4">
    <location>
        <begin position="67"/>
        <end position="163"/>
    </location>
</feature>
<evidence type="ECO:0000313" key="5">
    <source>
        <dbReference type="EMBL" id="GAA3580787.1"/>
    </source>
</evidence>
<proteinExistence type="inferred from homology"/>
<dbReference type="CDD" id="cd02440">
    <property type="entry name" value="AdoMet_MTases"/>
    <property type="match status" value="1"/>
</dbReference>
<evidence type="ECO:0000256" key="2">
    <source>
        <dbReference type="ARBA" id="ARBA00022603"/>
    </source>
</evidence>
<accession>A0ABP6YGP2</accession>
<dbReference type="GO" id="GO:0032259">
    <property type="term" value="P:methylation"/>
    <property type="evidence" value="ECO:0007669"/>
    <property type="project" value="UniProtKB-KW"/>
</dbReference>
<evidence type="ECO:0000313" key="6">
    <source>
        <dbReference type="Proteomes" id="UP001501222"/>
    </source>
</evidence>
<dbReference type="SUPFAM" id="SSF53335">
    <property type="entry name" value="S-adenosyl-L-methionine-dependent methyltransferases"/>
    <property type="match status" value="1"/>
</dbReference>
<comment type="similarity">
    <text evidence="1">Belongs to the methyltransferase superfamily.</text>
</comment>
<comment type="caution">
    <text evidence="5">The sequence shown here is derived from an EMBL/GenBank/DDBJ whole genome shotgun (WGS) entry which is preliminary data.</text>
</comment>
<dbReference type="GO" id="GO:0008168">
    <property type="term" value="F:methyltransferase activity"/>
    <property type="evidence" value="ECO:0007669"/>
    <property type="project" value="UniProtKB-KW"/>
</dbReference>
<keyword evidence="6" id="KW-1185">Reference proteome</keyword>
<dbReference type="Pfam" id="PF08241">
    <property type="entry name" value="Methyltransf_11"/>
    <property type="match status" value="1"/>
</dbReference>
<keyword evidence="2 5" id="KW-0489">Methyltransferase</keyword>
<dbReference type="InterPro" id="IPR051052">
    <property type="entry name" value="Diverse_substrate_MTase"/>
</dbReference>
<dbReference type="Gene3D" id="3.40.50.150">
    <property type="entry name" value="Vaccinia Virus protein VP39"/>
    <property type="match status" value="1"/>
</dbReference>
<evidence type="ECO:0000256" key="3">
    <source>
        <dbReference type="ARBA" id="ARBA00022679"/>
    </source>
</evidence>
<dbReference type="PANTHER" id="PTHR44942">
    <property type="entry name" value="METHYLTRANSF_11 DOMAIN-CONTAINING PROTEIN"/>
    <property type="match status" value="1"/>
</dbReference>
<evidence type="ECO:0000256" key="1">
    <source>
        <dbReference type="ARBA" id="ARBA00008361"/>
    </source>
</evidence>
<dbReference type="Proteomes" id="UP001501222">
    <property type="component" value="Unassembled WGS sequence"/>
</dbReference>
<dbReference type="PANTHER" id="PTHR44942:SF4">
    <property type="entry name" value="METHYLTRANSFERASE TYPE 11 DOMAIN-CONTAINING PROTEIN"/>
    <property type="match status" value="1"/>
</dbReference>
<name>A0ABP6YGP2_9ACTN</name>
<dbReference type="EMBL" id="BAABAA010000009">
    <property type="protein sequence ID" value="GAA3580787.1"/>
    <property type="molecule type" value="Genomic_DNA"/>
</dbReference>
<keyword evidence="3" id="KW-0808">Transferase</keyword>
<organism evidence="5 6">
    <name type="scientific">Kribbella ginsengisoli</name>
    <dbReference type="NCBI Taxonomy" id="363865"/>
    <lineage>
        <taxon>Bacteria</taxon>
        <taxon>Bacillati</taxon>
        <taxon>Actinomycetota</taxon>
        <taxon>Actinomycetes</taxon>
        <taxon>Propionibacteriales</taxon>
        <taxon>Kribbellaceae</taxon>
        <taxon>Kribbella</taxon>
    </lineage>
</organism>
<reference evidence="6" key="1">
    <citation type="journal article" date="2019" name="Int. J. Syst. Evol. Microbiol.">
        <title>The Global Catalogue of Microorganisms (GCM) 10K type strain sequencing project: providing services to taxonomists for standard genome sequencing and annotation.</title>
        <authorList>
            <consortium name="The Broad Institute Genomics Platform"/>
            <consortium name="The Broad Institute Genome Sequencing Center for Infectious Disease"/>
            <person name="Wu L."/>
            <person name="Ma J."/>
        </authorList>
    </citation>
    <scope>NUCLEOTIDE SEQUENCE [LARGE SCALE GENOMIC DNA]</scope>
    <source>
        <strain evidence="6">JCM 16928</strain>
    </source>
</reference>
<evidence type="ECO:0000259" key="4">
    <source>
        <dbReference type="Pfam" id="PF08241"/>
    </source>
</evidence>
<sequence length="300" mass="32396">MQRLTAAAASVAGLGSTTVRIDALSNHLPPLFAGAAEYYVRYRSEYPAPIFTELAGRLGLDGRQSALDLGCGPGMATFGLTEHVASVTAVDPDREMLAAGHALAVEKGVDGIDWREGSSEDLAGLGVGPFDLALMAASFHWMDRPATLAALDKLINPGGAVVIITGSMSGLARDTPNRPAWAEAAYTTRERWAPSRRRWRGDTSDNQSTYTLQRGENRAVLEASAFASVDSYELHWQRTHTVDELIGLLMTVPDLTPTALGDRIDGFRTELREALLAAQPGEHFVEPIWTQVLIGRRPTD</sequence>
<protein>
    <submittedName>
        <fullName evidence="5">Class I SAM-dependent methyltransferase</fullName>
    </submittedName>
</protein>